<dbReference type="AlphaFoldDB" id="A0A8D8SZR3"/>
<accession>A0A8D8SZR3</accession>
<reference evidence="2" key="1">
    <citation type="submission" date="2021-05" db="EMBL/GenBank/DDBJ databases">
        <authorList>
            <person name="Alioto T."/>
            <person name="Alioto T."/>
            <person name="Gomez Garrido J."/>
        </authorList>
    </citation>
    <scope>NUCLEOTIDE SEQUENCE</scope>
</reference>
<keyword evidence="1" id="KW-1133">Transmembrane helix</keyword>
<keyword evidence="1" id="KW-0812">Transmembrane</keyword>
<keyword evidence="1" id="KW-0472">Membrane</keyword>
<sequence length="125" mass="14500">MNIDVKETNSNKPQMCRNRIWPTYVHKRSETLIATLPDVLKQGVAGFQFHKSIPSFLYFVFCFFLSSLLFFSCFSSPILVFFLLSILGNLDINFIFNLVLLKKYCLFNFSHLESFIILKLISGGR</sequence>
<protein>
    <submittedName>
        <fullName evidence="2">Uncharacterized protein</fullName>
    </submittedName>
</protein>
<organism evidence="2">
    <name type="scientific">Cacopsylla melanoneura</name>
    <dbReference type="NCBI Taxonomy" id="428564"/>
    <lineage>
        <taxon>Eukaryota</taxon>
        <taxon>Metazoa</taxon>
        <taxon>Ecdysozoa</taxon>
        <taxon>Arthropoda</taxon>
        <taxon>Hexapoda</taxon>
        <taxon>Insecta</taxon>
        <taxon>Pterygota</taxon>
        <taxon>Neoptera</taxon>
        <taxon>Paraneoptera</taxon>
        <taxon>Hemiptera</taxon>
        <taxon>Sternorrhyncha</taxon>
        <taxon>Psylloidea</taxon>
        <taxon>Psyllidae</taxon>
        <taxon>Psyllinae</taxon>
        <taxon>Cacopsylla</taxon>
    </lineage>
</organism>
<proteinExistence type="predicted"/>
<evidence type="ECO:0000313" key="2">
    <source>
        <dbReference type="EMBL" id="CAG6675327.1"/>
    </source>
</evidence>
<feature type="transmembrane region" description="Helical" evidence="1">
    <location>
        <begin position="78"/>
        <end position="101"/>
    </location>
</feature>
<evidence type="ECO:0000256" key="1">
    <source>
        <dbReference type="SAM" id="Phobius"/>
    </source>
</evidence>
<feature type="transmembrane region" description="Helical" evidence="1">
    <location>
        <begin position="56"/>
        <end position="72"/>
    </location>
</feature>
<name>A0A8D8SZR3_9HEMI</name>
<dbReference type="EMBL" id="HBUF01236253">
    <property type="protein sequence ID" value="CAG6675327.1"/>
    <property type="molecule type" value="Transcribed_RNA"/>
</dbReference>